<evidence type="ECO:0000259" key="5">
    <source>
        <dbReference type="Pfam" id="PF01168"/>
    </source>
</evidence>
<dbReference type="GO" id="GO:0030170">
    <property type="term" value="F:pyridoxal phosphate binding"/>
    <property type="evidence" value="ECO:0007669"/>
    <property type="project" value="UniProtKB-UniRule"/>
</dbReference>
<protein>
    <recommendedName>
        <fullName evidence="2">Pyridoxal phosphate homeostasis protein</fullName>
        <shortName evidence="2">PLP homeostasis protein</shortName>
    </recommendedName>
</protein>
<evidence type="ECO:0000313" key="7">
    <source>
        <dbReference type="Proteomes" id="UP000183685"/>
    </source>
</evidence>
<dbReference type="CDD" id="cd00635">
    <property type="entry name" value="PLPDE_III_YBL036c_like"/>
    <property type="match status" value="1"/>
</dbReference>
<dbReference type="Gene3D" id="3.20.20.10">
    <property type="entry name" value="Alanine racemase"/>
    <property type="match status" value="1"/>
</dbReference>
<comment type="function">
    <text evidence="2">Pyridoxal 5'-phosphate (PLP)-binding protein, which is involved in PLP homeostasis.</text>
</comment>
<dbReference type="FunFam" id="3.20.20.10:FF:000018">
    <property type="entry name" value="Pyridoxal phosphate homeostasis protein"/>
    <property type="match status" value="1"/>
</dbReference>
<sequence length="223" mass="24338">MMPDIKANIDTVKKEITRMCKHVGVAENQPKLVAVSKVQPIERVRAALEAGHRVFGENRVQEAEERWGELKPEYPDVELHLIGGLQTNKASNAVALFDVIQSVDRPKLAKALATEMDKQGRKLPIYLQVNTGREEQKGGVLAEDLEGLLADCRTLGHNVVGLMCIPPANDDPTLHFALLKKFAKKHGLARLSMGMSGDYALAAAMGATDIRVGTAIFGARDYS</sequence>
<dbReference type="OrthoDB" id="9804072at2"/>
<feature type="domain" description="Alanine racemase N-terminal" evidence="5">
    <location>
        <begin position="9"/>
        <end position="220"/>
    </location>
</feature>
<dbReference type="NCBIfam" id="TIGR00044">
    <property type="entry name" value="YggS family pyridoxal phosphate-dependent enzyme"/>
    <property type="match status" value="1"/>
</dbReference>
<evidence type="ECO:0000256" key="2">
    <source>
        <dbReference type="HAMAP-Rule" id="MF_02087"/>
    </source>
</evidence>
<dbReference type="InterPro" id="IPR029066">
    <property type="entry name" value="PLP-binding_barrel"/>
</dbReference>
<organism evidence="6 7">
    <name type="scientific">Kordiimonas lacus</name>
    <dbReference type="NCBI Taxonomy" id="637679"/>
    <lineage>
        <taxon>Bacteria</taxon>
        <taxon>Pseudomonadati</taxon>
        <taxon>Pseudomonadota</taxon>
        <taxon>Alphaproteobacteria</taxon>
        <taxon>Kordiimonadales</taxon>
        <taxon>Kordiimonadaceae</taxon>
        <taxon>Kordiimonas</taxon>
    </lineage>
</organism>
<evidence type="ECO:0000256" key="1">
    <source>
        <dbReference type="ARBA" id="ARBA00022898"/>
    </source>
</evidence>
<reference evidence="6 7" key="1">
    <citation type="submission" date="2016-10" db="EMBL/GenBank/DDBJ databases">
        <authorList>
            <person name="de Groot N.N."/>
        </authorList>
    </citation>
    <scope>NUCLEOTIDE SEQUENCE [LARGE SCALE GENOMIC DNA]</scope>
    <source>
        <strain evidence="6 7">CGMCC 1.9109</strain>
    </source>
</reference>
<dbReference type="Pfam" id="PF01168">
    <property type="entry name" value="Ala_racemase_N"/>
    <property type="match status" value="1"/>
</dbReference>
<evidence type="ECO:0000256" key="4">
    <source>
        <dbReference type="RuleBase" id="RU004514"/>
    </source>
</evidence>
<dbReference type="AlphaFoldDB" id="A0A1G6TI75"/>
<keyword evidence="7" id="KW-1185">Reference proteome</keyword>
<evidence type="ECO:0000256" key="3">
    <source>
        <dbReference type="PIRSR" id="PIRSR004848-1"/>
    </source>
</evidence>
<dbReference type="EMBL" id="FNAK01000001">
    <property type="protein sequence ID" value="SDD28788.1"/>
    <property type="molecule type" value="Genomic_DNA"/>
</dbReference>
<comment type="similarity">
    <text evidence="2 4">Belongs to the pyridoxal phosphate-binding protein YggS/PROSC family.</text>
</comment>
<name>A0A1G6TI75_9PROT</name>
<accession>A0A1G6TI75</accession>
<dbReference type="PANTHER" id="PTHR10146">
    <property type="entry name" value="PROLINE SYNTHETASE CO-TRANSCRIBED BACTERIAL HOMOLOG PROTEIN"/>
    <property type="match status" value="1"/>
</dbReference>
<gene>
    <name evidence="6" type="ORF">SAMN04488071_0246</name>
</gene>
<dbReference type="PANTHER" id="PTHR10146:SF14">
    <property type="entry name" value="PYRIDOXAL PHOSPHATE HOMEOSTASIS PROTEIN"/>
    <property type="match status" value="1"/>
</dbReference>
<evidence type="ECO:0000313" key="6">
    <source>
        <dbReference type="EMBL" id="SDD28788.1"/>
    </source>
</evidence>
<feature type="modified residue" description="N6-(pyridoxal phosphate)lysine" evidence="2 3">
    <location>
        <position position="37"/>
    </location>
</feature>
<keyword evidence="1 2" id="KW-0663">Pyridoxal phosphate</keyword>
<dbReference type="HAMAP" id="MF_02087">
    <property type="entry name" value="PLP_homeostasis"/>
    <property type="match status" value="1"/>
</dbReference>
<dbReference type="InterPro" id="IPR011078">
    <property type="entry name" value="PyrdxlP_homeostasis"/>
</dbReference>
<dbReference type="InterPro" id="IPR001608">
    <property type="entry name" value="Ala_racemase_N"/>
</dbReference>
<proteinExistence type="inferred from homology"/>
<dbReference type="RefSeq" id="WP_082714759.1">
    <property type="nucleotide sequence ID" value="NZ_FNAK01000001.1"/>
</dbReference>
<dbReference type="SUPFAM" id="SSF51419">
    <property type="entry name" value="PLP-binding barrel"/>
    <property type="match status" value="1"/>
</dbReference>
<dbReference type="PIRSF" id="PIRSF004848">
    <property type="entry name" value="YBL036c_PLPDEIII"/>
    <property type="match status" value="1"/>
</dbReference>
<dbReference type="STRING" id="637679.GCA_001550055_00643"/>
<dbReference type="Proteomes" id="UP000183685">
    <property type="component" value="Unassembled WGS sequence"/>
</dbReference>
<comment type="cofactor">
    <cofactor evidence="3">
        <name>pyridoxal 5'-phosphate</name>
        <dbReference type="ChEBI" id="CHEBI:597326"/>
    </cofactor>
</comment>